<evidence type="ECO:0000256" key="1">
    <source>
        <dbReference type="ARBA" id="ARBA00007749"/>
    </source>
</evidence>
<keyword evidence="3 6" id="KW-0378">Hydrolase</keyword>
<dbReference type="InterPro" id="IPR051013">
    <property type="entry name" value="MBL_superfamily_lactonases"/>
</dbReference>
<dbReference type="PANTHER" id="PTHR42978:SF3">
    <property type="entry name" value="BLR3078 PROTEIN"/>
    <property type="match status" value="1"/>
</dbReference>
<evidence type="ECO:0000256" key="2">
    <source>
        <dbReference type="ARBA" id="ARBA00022723"/>
    </source>
</evidence>
<keyword evidence="2" id="KW-0479">Metal-binding</keyword>
<evidence type="ECO:0000259" key="5">
    <source>
        <dbReference type="SMART" id="SM00849"/>
    </source>
</evidence>
<protein>
    <submittedName>
        <fullName evidence="6">MBL fold metallo-hydrolase</fullName>
    </submittedName>
</protein>
<dbReference type="GO" id="GO:0016787">
    <property type="term" value="F:hydrolase activity"/>
    <property type="evidence" value="ECO:0007669"/>
    <property type="project" value="UniProtKB-KW"/>
</dbReference>
<evidence type="ECO:0000313" key="6">
    <source>
        <dbReference type="EMBL" id="TFV50749.1"/>
    </source>
</evidence>
<dbReference type="SMART" id="SM00849">
    <property type="entry name" value="Lactamase_B"/>
    <property type="match status" value="1"/>
</dbReference>
<dbReference type="GO" id="GO:0046872">
    <property type="term" value="F:metal ion binding"/>
    <property type="evidence" value="ECO:0007669"/>
    <property type="project" value="UniProtKB-KW"/>
</dbReference>
<evidence type="ECO:0000256" key="4">
    <source>
        <dbReference type="ARBA" id="ARBA00022833"/>
    </source>
</evidence>
<dbReference type="Proteomes" id="UP000297966">
    <property type="component" value="Unassembled WGS sequence"/>
</dbReference>
<name>A0A4Y9M6D0_9BRAD</name>
<dbReference type="Gene3D" id="3.60.15.10">
    <property type="entry name" value="Ribonuclease Z/Hydroxyacylglutathione hydrolase-like"/>
    <property type="match status" value="1"/>
</dbReference>
<dbReference type="EMBL" id="SPQT01000001">
    <property type="protein sequence ID" value="TFV50749.1"/>
    <property type="molecule type" value="Genomic_DNA"/>
</dbReference>
<gene>
    <name evidence="6" type="ORF">E4K65_01200</name>
</gene>
<comment type="caution">
    <text evidence="6">The sequence shown here is derived from an EMBL/GenBank/DDBJ whole genome shotgun (WGS) entry which is preliminary data.</text>
</comment>
<accession>A0A4Y9M6D0</accession>
<organism evidence="6 7">
    <name type="scientific">Bradyrhizobium niftali</name>
    <dbReference type="NCBI Taxonomy" id="2560055"/>
    <lineage>
        <taxon>Bacteria</taxon>
        <taxon>Pseudomonadati</taxon>
        <taxon>Pseudomonadota</taxon>
        <taxon>Alphaproteobacteria</taxon>
        <taxon>Hyphomicrobiales</taxon>
        <taxon>Nitrobacteraceae</taxon>
        <taxon>Bradyrhizobium</taxon>
    </lineage>
</organism>
<dbReference type="InterPro" id="IPR001279">
    <property type="entry name" value="Metallo-B-lactamas"/>
</dbReference>
<keyword evidence="4" id="KW-0862">Zinc</keyword>
<dbReference type="Pfam" id="PF00753">
    <property type="entry name" value="Lactamase_B"/>
    <property type="match status" value="1"/>
</dbReference>
<feature type="domain" description="Metallo-beta-lactamase" evidence="5">
    <location>
        <begin position="49"/>
        <end position="279"/>
    </location>
</feature>
<dbReference type="SUPFAM" id="SSF56281">
    <property type="entry name" value="Metallo-hydrolase/oxidoreductase"/>
    <property type="match status" value="1"/>
</dbReference>
<dbReference type="OrthoDB" id="9773738at2"/>
<proteinExistence type="inferred from homology"/>
<evidence type="ECO:0000256" key="3">
    <source>
        <dbReference type="ARBA" id="ARBA00022801"/>
    </source>
</evidence>
<dbReference type="AlphaFoldDB" id="A0A4Y9M6D0"/>
<dbReference type="CDD" id="cd07742">
    <property type="entry name" value="metallo-hydrolase-like_MBL-fold"/>
    <property type="match status" value="1"/>
</dbReference>
<sequence length="292" mass="32424">MDLTMARTPWSQRARTSMKIHHLNTGTMCPMGRRLVNGTGGLFQRARMVCHCLLIETGDGLALVDTGIGLGDIAAPDRLGRRWLRQTAPRLDPSETAVEQVKALGYSPTDVRHVLLTHLDRDHAGGVPDFPHAAIHVHRAEYDMAVQRKPAPPQGRYVTGQWSHGPSWTFYGEAGEDWFGFKGVRALGDSEADILMIPLAGHTLGHCGIAVRSGDTWLLHAGDSYFHHGQLAASPRMPLVLGYFQRRADMDRKQRIANQARLRALKLDHGDRVRIVNSHDPVDYENCRCGAH</sequence>
<dbReference type="InterPro" id="IPR036866">
    <property type="entry name" value="RibonucZ/Hydroxyglut_hydro"/>
</dbReference>
<evidence type="ECO:0000313" key="7">
    <source>
        <dbReference type="Proteomes" id="UP000297966"/>
    </source>
</evidence>
<comment type="similarity">
    <text evidence="1">Belongs to the metallo-beta-lactamase superfamily.</text>
</comment>
<reference evidence="6 7" key="1">
    <citation type="submission" date="2019-03" db="EMBL/GenBank/DDBJ databases">
        <title>Bradyrhizobium diversity isolated from nodules of Chamaecrista fasciculata.</title>
        <authorList>
            <person name="Klepa M.S."/>
            <person name="Urquiaga M.O."/>
            <person name="Hungria M."/>
            <person name="Delamuta J.R."/>
        </authorList>
    </citation>
    <scope>NUCLEOTIDE SEQUENCE [LARGE SCALE GENOMIC DNA]</scope>
    <source>
        <strain evidence="6 7">CNPSo 3448</strain>
    </source>
</reference>
<dbReference type="PANTHER" id="PTHR42978">
    <property type="entry name" value="QUORUM-QUENCHING LACTONASE YTNP-RELATED-RELATED"/>
    <property type="match status" value="1"/>
</dbReference>
<keyword evidence="7" id="KW-1185">Reference proteome</keyword>